<reference evidence="1 2" key="1">
    <citation type="submission" date="2016-07" db="EMBL/GenBank/DDBJ databases">
        <title>Pervasive Adenine N6-methylation of Active Genes in Fungi.</title>
        <authorList>
            <consortium name="DOE Joint Genome Institute"/>
            <person name="Mondo S.J."/>
            <person name="Dannebaum R.O."/>
            <person name="Kuo R.C."/>
            <person name="Labutti K."/>
            <person name="Haridas S."/>
            <person name="Kuo A."/>
            <person name="Salamov A."/>
            <person name="Ahrendt S.R."/>
            <person name="Lipzen A."/>
            <person name="Sullivan W."/>
            <person name="Andreopoulos W.B."/>
            <person name="Clum A."/>
            <person name="Lindquist E."/>
            <person name="Daum C."/>
            <person name="Ramamoorthy G.K."/>
            <person name="Gryganskyi A."/>
            <person name="Culley D."/>
            <person name="Magnuson J.K."/>
            <person name="James T.Y."/>
            <person name="O'Malley M.A."/>
            <person name="Stajich J.E."/>
            <person name="Spatafora J.W."/>
            <person name="Visel A."/>
            <person name="Grigoriev I.V."/>
        </authorList>
    </citation>
    <scope>NUCLEOTIDE SEQUENCE [LARGE SCALE GENOMIC DNA]</scope>
    <source>
        <strain evidence="1 2">CBS 931.73</strain>
    </source>
</reference>
<proteinExistence type="predicted"/>
<gene>
    <name evidence="1" type="ORF">K493DRAFT_300356</name>
</gene>
<dbReference type="Proteomes" id="UP000193498">
    <property type="component" value="Unassembled WGS sequence"/>
</dbReference>
<protein>
    <submittedName>
        <fullName evidence="1">Uncharacterized protein</fullName>
    </submittedName>
</protein>
<dbReference type="EMBL" id="MCFE01000129">
    <property type="protein sequence ID" value="ORX97635.1"/>
    <property type="molecule type" value="Genomic_DNA"/>
</dbReference>
<evidence type="ECO:0000313" key="2">
    <source>
        <dbReference type="Proteomes" id="UP000193498"/>
    </source>
</evidence>
<sequence>MAYSRLLLTPLFTVSTASVGTLSAIAYFYGRALGRIHSLASGPNWSLINTSKRFQAPDSAPQNHPQYYRDTFQLRMPASRLSITKGLDPDSLLVHYARAFYTSPIFKLERLILRFSPPSFLRSSVSPGNHGTDQTILKKSFQIGDTVAFNVFTVANRDSKQLELHFTLDSEC</sequence>
<dbReference type="OrthoDB" id="73350at2759"/>
<dbReference type="InParanoid" id="A0A1Y1YI38"/>
<dbReference type="AlphaFoldDB" id="A0A1Y1YI38"/>
<organism evidence="1 2">
    <name type="scientific">Basidiobolus meristosporus CBS 931.73</name>
    <dbReference type="NCBI Taxonomy" id="1314790"/>
    <lineage>
        <taxon>Eukaryota</taxon>
        <taxon>Fungi</taxon>
        <taxon>Fungi incertae sedis</taxon>
        <taxon>Zoopagomycota</taxon>
        <taxon>Entomophthoromycotina</taxon>
        <taxon>Basidiobolomycetes</taxon>
        <taxon>Basidiobolales</taxon>
        <taxon>Basidiobolaceae</taxon>
        <taxon>Basidiobolus</taxon>
    </lineage>
</organism>
<comment type="caution">
    <text evidence="1">The sequence shown here is derived from an EMBL/GenBank/DDBJ whole genome shotgun (WGS) entry which is preliminary data.</text>
</comment>
<name>A0A1Y1YI38_9FUNG</name>
<accession>A0A1Y1YI38</accession>
<evidence type="ECO:0000313" key="1">
    <source>
        <dbReference type="EMBL" id="ORX97635.1"/>
    </source>
</evidence>
<keyword evidence="2" id="KW-1185">Reference proteome</keyword>